<sequence>MTYVVTDACVDVLDRSCLEECPVDCIYEGDRKMYINPVECIDCGACEQACPTAAAVADRMIAGTDAAWNTTDNASFFDVVLAGRDAPLGTPGGATHLGPVGVDTETVAALPPR</sequence>
<proteinExistence type="predicted"/>
<keyword evidence="6 12" id="KW-0479">Metal-binding</keyword>
<dbReference type="GO" id="GO:0051538">
    <property type="term" value="F:3 iron, 4 sulfur cluster binding"/>
    <property type="evidence" value="ECO:0007669"/>
    <property type="project" value="UniProtKB-UniRule"/>
</dbReference>
<keyword evidence="11 12" id="KW-0003">3Fe-4S</keyword>
<comment type="cofactor">
    <cofactor evidence="12">
        <name>[3Fe-4S] cluster</name>
        <dbReference type="ChEBI" id="CHEBI:21137"/>
    </cofactor>
    <text evidence="12">Binds 1 [3Fe-4S] cluster.</text>
</comment>
<dbReference type="GO" id="GO:0051539">
    <property type="term" value="F:4 iron, 4 sulfur cluster binding"/>
    <property type="evidence" value="ECO:0007669"/>
    <property type="project" value="UniProtKB-UniRule"/>
</dbReference>
<dbReference type="PANTHER" id="PTHR42859">
    <property type="entry name" value="OXIDOREDUCTASE"/>
    <property type="match status" value="1"/>
</dbReference>
<dbReference type="InterPro" id="IPR050294">
    <property type="entry name" value="RnfB_subfamily"/>
</dbReference>
<keyword evidence="9 12" id="KW-0408">Iron</keyword>
<evidence type="ECO:0000259" key="13">
    <source>
        <dbReference type="PROSITE" id="PS51379"/>
    </source>
</evidence>
<evidence type="ECO:0000256" key="10">
    <source>
        <dbReference type="ARBA" id="ARBA00023014"/>
    </source>
</evidence>
<name>F4CW30_PSEUX</name>
<feature type="domain" description="4Fe-4S ferredoxin-type" evidence="13">
    <location>
        <begin position="31"/>
        <end position="60"/>
    </location>
</feature>
<dbReference type="OrthoDB" id="9803397at2"/>
<keyword evidence="5 12" id="KW-0004">4Fe-4S</keyword>
<keyword evidence="4 12" id="KW-0813">Transport</keyword>
<dbReference type="GO" id="GO:0009055">
    <property type="term" value="F:electron transfer activity"/>
    <property type="evidence" value="ECO:0007669"/>
    <property type="project" value="UniProtKB-UniRule"/>
</dbReference>
<keyword evidence="8 12" id="KW-0249">Electron transport</keyword>
<evidence type="ECO:0000256" key="4">
    <source>
        <dbReference type="ARBA" id="ARBA00022448"/>
    </source>
</evidence>
<dbReference type="NCBIfam" id="NF045480">
    <property type="entry name" value="FdxA_Actino"/>
    <property type="match status" value="1"/>
</dbReference>
<dbReference type="EMBL" id="CP002593">
    <property type="protein sequence ID" value="AEA26444.1"/>
    <property type="molecule type" value="Genomic_DNA"/>
</dbReference>
<protein>
    <recommendedName>
        <fullName evidence="3 12">Ferredoxin</fullName>
    </recommendedName>
</protein>
<dbReference type="InterPro" id="IPR017896">
    <property type="entry name" value="4Fe4S_Fe-S-bd"/>
</dbReference>
<evidence type="ECO:0000256" key="6">
    <source>
        <dbReference type="ARBA" id="ARBA00022723"/>
    </source>
</evidence>
<evidence type="ECO:0000256" key="8">
    <source>
        <dbReference type="ARBA" id="ARBA00022982"/>
    </source>
</evidence>
<evidence type="ECO:0000256" key="2">
    <source>
        <dbReference type="ARBA" id="ARBA00003532"/>
    </source>
</evidence>
<accession>F4CW30</accession>
<reference evidence="14 15" key="1">
    <citation type="journal article" date="2011" name="J. Bacteriol.">
        <title>Genome sequence of the 1,4-dioxane-degrading Pseudonocardia dioxanivorans strain CB1190.</title>
        <authorList>
            <person name="Sales C.M."/>
            <person name="Mahendra S."/>
            <person name="Grostern A."/>
            <person name="Parales R.E."/>
            <person name="Goodwin L.A."/>
            <person name="Woyke T."/>
            <person name="Nolan M."/>
            <person name="Lapidus A."/>
            <person name="Chertkov O."/>
            <person name="Ovchinnikova G."/>
            <person name="Sczyrba A."/>
            <person name="Alvarez-Cohen L."/>
        </authorList>
    </citation>
    <scope>NUCLEOTIDE SEQUENCE [LARGE SCALE GENOMIC DNA]</scope>
    <source>
        <strain evidence="15">ATCC 55486 / DSM 44775 / JCM 13855 / CB1190</strain>
    </source>
</reference>
<dbReference type="Proteomes" id="UP000007809">
    <property type="component" value="Chromosome"/>
</dbReference>
<dbReference type="eggNOG" id="COG1146">
    <property type="taxonomic scope" value="Bacteria"/>
</dbReference>
<evidence type="ECO:0000256" key="9">
    <source>
        <dbReference type="ARBA" id="ARBA00023004"/>
    </source>
</evidence>
<dbReference type="Gene3D" id="3.30.70.20">
    <property type="match status" value="1"/>
</dbReference>
<comment type="cofactor">
    <cofactor evidence="1 12">
        <name>[4Fe-4S] cluster</name>
        <dbReference type="ChEBI" id="CHEBI:49883"/>
    </cofactor>
</comment>
<dbReference type="GO" id="GO:0046872">
    <property type="term" value="F:metal ion binding"/>
    <property type="evidence" value="ECO:0007669"/>
    <property type="project" value="UniProtKB-UniRule"/>
</dbReference>
<dbReference type="PROSITE" id="PS51379">
    <property type="entry name" value="4FE4S_FER_2"/>
    <property type="match status" value="1"/>
</dbReference>
<dbReference type="AlphaFoldDB" id="F4CW30"/>
<dbReference type="InterPro" id="IPR054830">
    <property type="entry name" value="FdxA_Actino"/>
</dbReference>
<dbReference type="STRING" id="675635.Psed_4282"/>
<evidence type="ECO:0000256" key="12">
    <source>
        <dbReference type="RuleBase" id="RU365098"/>
    </source>
</evidence>
<evidence type="ECO:0000256" key="7">
    <source>
        <dbReference type="ARBA" id="ARBA00022737"/>
    </source>
</evidence>
<dbReference type="PROSITE" id="PS00198">
    <property type="entry name" value="4FE4S_FER_1"/>
    <property type="match status" value="1"/>
</dbReference>
<evidence type="ECO:0000256" key="3">
    <source>
        <dbReference type="ARBA" id="ARBA00013529"/>
    </source>
</evidence>
<dbReference type="Pfam" id="PF00037">
    <property type="entry name" value="Fer4"/>
    <property type="match status" value="1"/>
</dbReference>
<dbReference type="SUPFAM" id="SSF54862">
    <property type="entry name" value="4Fe-4S ferredoxins"/>
    <property type="match status" value="1"/>
</dbReference>
<dbReference type="KEGG" id="pdx:Psed_4282"/>
<dbReference type="PANTHER" id="PTHR42859:SF2">
    <property type="entry name" value="FERREDOXIN"/>
    <property type="match status" value="1"/>
</dbReference>
<dbReference type="InterPro" id="IPR017900">
    <property type="entry name" value="4Fe4S_Fe_S_CS"/>
</dbReference>
<keyword evidence="10 12" id="KW-0411">Iron-sulfur</keyword>
<evidence type="ECO:0000313" key="14">
    <source>
        <dbReference type="EMBL" id="AEA26444.1"/>
    </source>
</evidence>
<dbReference type="RefSeq" id="WP_013676358.1">
    <property type="nucleotide sequence ID" value="NC_015312.1"/>
</dbReference>
<keyword evidence="15" id="KW-1185">Reference proteome</keyword>
<evidence type="ECO:0000313" key="15">
    <source>
        <dbReference type="Proteomes" id="UP000007809"/>
    </source>
</evidence>
<comment type="function">
    <text evidence="2 12">Ferredoxins are iron-sulfur proteins that transfer electrons in a wide variety of metabolic reactions.</text>
</comment>
<keyword evidence="7" id="KW-0677">Repeat</keyword>
<evidence type="ECO:0000256" key="1">
    <source>
        <dbReference type="ARBA" id="ARBA00001966"/>
    </source>
</evidence>
<gene>
    <name evidence="14" type="ordered locus">Psed_4282</name>
</gene>
<dbReference type="HOGENOM" id="CLU_139698_0_3_11"/>
<evidence type="ECO:0000256" key="5">
    <source>
        <dbReference type="ARBA" id="ARBA00022485"/>
    </source>
</evidence>
<organism evidence="14 15">
    <name type="scientific">Pseudonocardia dioxanivorans (strain ATCC 55486 / DSM 44775 / JCM 13855 / CB1190)</name>
    <dbReference type="NCBI Taxonomy" id="675635"/>
    <lineage>
        <taxon>Bacteria</taxon>
        <taxon>Bacillati</taxon>
        <taxon>Actinomycetota</taxon>
        <taxon>Actinomycetes</taxon>
        <taxon>Pseudonocardiales</taxon>
        <taxon>Pseudonocardiaceae</taxon>
        <taxon>Pseudonocardia</taxon>
    </lineage>
</organism>
<evidence type="ECO:0000256" key="11">
    <source>
        <dbReference type="ARBA" id="ARBA00023291"/>
    </source>
</evidence>
<dbReference type="PRINTS" id="PR00354">
    <property type="entry name" value="7FE8SFRDOXIN"/>
</dbReference>
<dbReference type="InterPro" id="IPR000813">
    <property type="entry name" value="7Fe_ferredoxin"/>
</dbReference>